<organism evidence="2 3">
    <name type="scientific">Rhodovulum bhavnagarense</name>
    <dbReference type="NCBI Taxonomy" id="992286"/>
    <lineage>
        <taxon>Bacteria</taxon>
        <taxon>Pseudomonadati</taxon>
        <taxon>Pseudomonadota</taxon>
        <taxon>Alphaproteobacteria</taxon>
        <taxon>Rhodobacterales</taxon>
        <taxon>Paracoccaceae</taxon>
        <taxon>Rhodovulum</taxon>
    </lineage>
</organism>
<dbReference type="InterPro" id="IPR007420">
    <property type="entry name" value="DUF465"/>
</dbReference>
<dbReference type="InterPro" id="IPR038444">
    <property type="entry name" value="DUF465_sf"/>
</dbReference>
<gene>
    <name evidence="2" type="ORF">EV663_10124</name>
</gene>
<accession>A0A4R2RIU1</accession>
<evidence type="ECO:0000313" key="2">
    <source>
        <dbReference type="EMBL" id="TCP62764.1"/>
    </source>
</evidence>
<dbReference type="OrthoDB" id="7362854at2"/>
<dbReference type="Gene3D" id="6.10.280.50">
    <property type="match status" value="1"/>
</dbReference>
<dbReference type="RefSeq" id="WP_132949743.1">
    <property type="nucleotide sequence ID" value="NZ_SLXU01000001.1"/>
</dbReference>
<sequence length="55" mass="6537">MTMSSHLQELRKKHQALSQQVEEAQRLPATDRLRVAELKKRKLRIKEQIERLSQA</sequence>
<feature type="region of interest" description="Disordered" evidence="1">
    <location>
        <begin position="1"/>
        <end position="29"/>
    </location>
</feature>
<comment type="caution">
    <text evidence="2">The sequence shown here is derived from an EMBL/GenBank/DDBJ whole genome shotgun (WGS) entry which is preliminary data.</text>
</comment>
<protein>
    <recommendedName>
        <fullName evidence="4">DUF465 domain-containing protein</fullName>
    </recommendedName>
</protein>
<keyword evidence="3" id="KW-1185">Reference proteome</keyword>
<name>A0A4R2RIU1_9RHOB</name>
<dbReference type="EMBL" id="SLXU01000001">
    <property type="protein sequence ID" value="TCP62764.1"/>
    <property type="molecule type" value="Genomic_DNA"/>
</dbReference>
<dbReference type="Pfam" id="PF04325">
    <property type="entry name" value="DUF465"/>
    <property type="match status" value="1"/>
</dbReference>
<reference evidence="2 3" key="1">
    <citation type="submission" date="2019-03" db="EMBL/GenBank/DDBJ databases">
        <title>Genomic Encyclopedia of Type Strains, Phase IV (KMG-IV): sequencing the most valuable type-strain genomes for metagenomic binning, comparative biology and taxonomic classification.</title>
        <authorList>
            <person name="Goeker M."/>
        </authorList>
    </citation>
    <scope>NUCLEOTIDE SEQUENCE [LARGE SCALE GENOMIC DNA]</scope>
    <source>
        <strain evidence="2 3">DSM 24766</strain>
    </source>
</reference>
<evidence type="ECO:0008006" key="4">
    <source>
        <dbReference type="Google" id="ProtNLM"/>
    </source>
</evidence>
<evidence type="ECO:0000256" key="1">
    <source>
        <dbReference type="SAM" id="MobiDB-lite"/>
    </source>
</evidence>
<dbReference type="AlphaFoldDB" id="A0A4R2RIU1"/>
<evidence type="ECO:0000313" key="3">
    <source>
        <dbReference type="Proteomes" id="UP000295050"/>
    </source>
</evidence>
<proteinExistence type="predicted"/>
<dbReference type="Proteomes" id="UP000295050">
    <property type="component" value="Unassembled WGS sequence"/>
</dbReference>